<keyword evidence="2" id="KW-1185">Reference proteome</keyword>
<evidence type="ECO:0000313" key="2">
    <source>
        <dbReference type="Proteomes" id="UP000254664"/>
    </source>
</evidence>
<reference evidence="1 2" key="1">
    <citation type="submission" date="2018-06" db="EMBL/GenBank/DDBJ databases">
        <authorList>
            <consortium name="Pathogen Informatics"/>
            <person name="Doyle S."/>
        </authorList>
    </citation>
    <scope>NUCLEOTIDE SEQUENCE [LARGE SCALE GENOMIC DNA]</scope>
    <source>
        <strain evidence="1 2">NCTC9836</strain>
    </source>
</reference>
<name>A0A381J4Y6_9CLOT</name>
<dbReference type="EMBL" id="UFWZ01000001">
    <property type="protein sequence ID" value="SUY46062.1"/>
    <property type="molecule type" value="Genomic_DNA"/>
</dbReference>
<organism evidence="1 2">
    <name type="scientific">Clostridium putrefaciens</name>
    <dbReference type="NCBI Taxonomy" id="99675"/>
    <lineage>
        <taxon>Bacteria</taxon>
        <taxon>Bacillati</taxon>
        <taxon>Bacillota</taxon>
        <taxon>Clostridia</taxon>
        <taxon>Eubacteriales</taxon>
        <taxon>Clostridiaceae</taxon>
        <taxon>Clostridium</taxon>
    </lineage>
</organism>
<gene>
    <name evidence="1" type="ORF">NCTC9836_00579</name>
</gene>
<evidence type="ECO:0000313" key="1">
    <source>
        <dbReference type="EMBL" id="SUY46062.1"/>
    </source>
</evidence>
<proteinExistence type="predicted"/>
<protein>
    <submittedName>
        <fullName evidence="1">Uncharacterized protein</fullName>
    </submittedName>
</protein>
<accession>A0A381J4Y6</accession>
<dbReference type="AlphaFoldDB" id="A0A381J4Y6"/>
<dbReference type="Proteomes" id="UP000254664">
    <property type="component" value="Unassembled WGS sequence"/>
</dbReference>
<sequence length="116" mass="13716">MGVSLLPLENDLLRLKILWELYQSLFNVCYYGEIQTQRYKIESDNISNVLAALYYLDNKGYINVRNTKEKDVLIIYIRSRGIDEIEDRWKRGNMLLFGSVYNNILVREADNENSKD</sequence>